<dbReference type="InterPro" id="IPR014327">
    <property type="entry name" value="RNA_pol_sigma70_bacteroid"/>
</dbReference>
<name>A0AA37KLH1_9BACT</name>
<evidence type="ECO:0000256" key="4">
    <source>
        <dbReference type="ARBA" id="ARBA00023163"/>
    </source>
</evidence>
<dbReference type="SUPFAM" id="SSF88659">
    <property type="entry name" value="Sigma3 and sigma4 domains of RNA polymerase sigma factors"/>
    <property type="match status" value="1"/>
</dbReference>
<gene>
    <name evidence="7" type="ORF">CE91St16_09740</name>
</gene>
<dbReference type="Gene3D" id="1.10.10.10">
    <property type="entry name" value="Winged helix-like DNA-binding domain superfamily/Winged helix DNA-binding domain"/>
    <property type="match status" value="1"/>
</dbReference>
<dbReference type="EMBL" id="BQOL01000001">
    <property type="protein sequence ID" value="GKI18066.1"/>
    <property type="molecule type" value="Genomic_DNA"/>
</dbReference>
<dbReference type="InterPro" id="IPR013325">
    <property type="entry name" value="RNA_pol_sigma_r2"/>
</dbReference>
<comment type="caution">
    <text evidence="7">The sequence shown here is derived from an EMBL/GenBank/DDBJ whole genome shotgun (WGS) entry which is preliminary data.</text>
</comment>
<evidence type="ECO:0000256" key="3">
    <source>
        <dbReference type="ARBA" id="ARBA00023082"/>
    </source>
</evidence>
<sequence length="154" mass="17889">MFDRYYAPLCRFAAYWLRDRTSAEEIVLDTFTHIWQHAAELHILTSVRAYLFRAVRNRALNRLRDERPAGISIEGPEPLFTNPEALQLEADEMMLLVAEAVSQLPDRCREVFRKSREEGLSNAAIADQMRISVKTVEAQITKALRRIRETLLRT</sequence>
<evidence type="ECO:0000313" key="7">
    <source>
        <dbReference type="EMBL" id="GKI18066.1"/>
    </source>
</evidence>
<dbReference type="SUPFAM" id="SSF88946">
    <property type="entry name" value="Sigma2 domain of RNA polymerase sigma factors"/>
    <property type="match status" value="1"/>
</dbReference>
<comment type="similarity">
    <text evidence="1">Belongs to the sigma-70 factor family. ECF subfamily.</text>
</comment>
<keyword evidence="3" id="KW-0731">Sigma factor</keyword>
<dbReference type="AlphaFoldDB" id="A0AA37KLH1"/>
<dbReference type="PANTHER" id="PTHR43133:SF46">
    <property type="entry name" value="RNA POLYMERASE SIGMA-70 FACTOR ECF SUBFAMILY"/>
    <property type="match status" value="1"/>
</dbReference>
<protein>
    <submittedName>
        <fullName evidence="7">DNA-directed RNA polymerase sigma-70 factor</fullName>
    </submittedName>
</protein>
<dbReference type="InterPro" id="IPR013324">
    <property type="entry name" value="RNA_pol_sigma_r3/r4-like"/>
</dbReference>
<evidence type="ECO:0000256" key="1">
    <source>
        <dbReference type="ARBA" id="ARBA00010641"/>
    </source>
</evidence>
<evidence type="ECO:0000259" key="6">
    <source>
        <dbReference type="Pfam" id="PF08281"/>
    </source>
</evidence>
<proteinExistence type="inferred from homology"/>
<dbReference type="GO" id="GO:0003677">
    <property type="term" value="F:DNA binding"/>
    <property type="evidence" value="ECO:0007669"/>
    <property type="project" value="InterPro"/>
</dbReference>
<dbReference type="GO" id="GO:0006352">
    <property type="term" value="P:DNA-templated transcription initiation"/>
    <property type="evidence" value="ECO:0007669"/>
    <property type="project" value="InterPro"/>
</dbReference>
<keyword evidence="4" id="KW-0804">Transcription</keyword>
<evidence type="ECO:0000259" key="5">
    <source>
        <dbReference type="Pfam" id="PF04542"/>
    </source>
</evidence>
<keyword evidence="2" id="KW-0805">Transcription regulation</keyword>
<dbReference type="Gene3D" id="1.10.1740.10">
    <property type="match status" value="1"/>
</dbReference>
<dbReference type="Pfam" id="PF08281">
    <property type="entry name" value="Sigma70_r4_2"/>
    <property type="match status" value="1"/>
</dbReference>
<dbReference type="InterPro" id="IPR007627">
    <property type="entry name" value="RNA_pol_sigma70_r2"/>
</dbReference>
<dbReference type="InterPro" id="IPR039425">
    <property type="entry name" value="RNA_pol_sigma-70-like"/>
</dbReference>
<keyword evidence="7" id="KW-0240">DNA-directed RNA polymerase</keyword>
<dbReference type="Pfam" id="PF04542">
    <property type="entry name" value="Sigma70_r2"/>
    <property type="match status" value="1"/>
</dbReference>
<dbReference type="InterPro" id="IPR013249">
    <property type="entry name" value="RNA_pol_sigma70_r4_t2"/>
</dbReference>
<accession>A0AA37KLH1</accession>
<dbReference type="NCBIfam" id="TIGR02937">
    <property type="entry name" value="sigma70-ECF"/>
    <property type="match status" value="1"/>
</dbReference>
<evidence type="ECO:0000313" key="8">
    <source>
        <dbReference type="Proteomes" id="UP001055105"/>
    </source>
</evidence>
<reference evidence="7" key="1">
    <citation type="submission" date="2022-01" db="EMBL/GenBank/DDBJ databases">
        <title>Novel bile acid biosynthetic pathways are enriched in the microbiome of centenarians.</title>
        <authorList>
            <person name="Sato Y."/>
            <person name="Atarashi K."/>
            <person name="Plichta R.D."/>
            <person name="Arai Y."/>
            <person name="Sasajima S."/>
            <person name="Kearney M.S."/>
            <person name="Suda W."/>
            <person name="Takeshita K."/>
            <person name="Sasaki T."/>
            <person name="Okamoto S."/>
            <person name="Skelly N.A."/>
            <person name="Okamura Y."/>
            <person name="Vlamakis H."/>
            <person name="Li Y."/>
            <person name="Tanoue T."/>
            <person name="Takei H."/>
            <person name="Nittono H."/>
            <person name="Narushima S."/>
            <person name="Irie J."/>
            <person name="Itoh H."/>
            <person name="Moriya K."/>
            <person name="Sugiura Y."/>
            <person name="Suematsu M."/>
            <person name="Moritoki N."/>
            <person name="Shibata S."/>
            <person name="Littman R.D."/>
            <person name="Fischbach A.M."/>
            <person name="Uwamino Y."/>
            <person name="Inoue T."/>
            <person name="Honda A."/>
            <person name="Hattori M."/>
            <person name="Murai T."/>
            <person name="Xavier J.R."/>
            <person name="Hirose N."/>
            <person name="Honda K."/>
        </authorList>
    </citation>
    <scope>NUCLEOTIDE SEQUENCE</scope>
    <source>
        <strain evidence="7">CE91-St16</strain>
    </source>
</reference>
<dbReference type="GO" id="GO:0000428">
    <property type="term" value="C:DNA-directed RNA polymerase complex"/>
    <property type="evidence" value="ECO:0007669"/>
    <property type="project" value="UniProtKB-KW"/>
</dbReference>
<evidence type="ECO:0000256" key="2">
    <source>
        <dbReference type="ARBA" id="ARBA00023015"/>
    </source>
</evidence>
<feature type="domain" description="RNA polymerase sigma factor 70 region 4 type 2" evidence="6">
    <location>
        <begin position="96"/>
        <end position="147"/>
    </location>
</feature>
<dbReference type="GO" id="GO:0016987">
    <property type="term" value="F:sigma factor activity"/>
    <property type="evidence" value="ECO:0007669"/>
    <property type="project" value="UniProtKB-KW"/>
</dbReference>
<organism evidence="7 8">
    <name type="scientific">Alistipes finegoldii</name>
    <dbReference type="NCBI Taxonomy" id="214856"/>
    <lineage>
        <taxon>Bacteria</taxon>
        <taxon>Pseudomonadati</taxon>
        <taxon>Bacteroidota</taxon>
        <taxon>Bacteroidia</taxon>
        <taxon>Bacteroidales</taxon>
        <taxon>Rikenellaceae</taxon>
        <taxon>Alistipes</taxon>
    </lineage>
</organism>
<dbReference type="PANTHER" id="PTHR43133">
    <property type="entry name" value="RNA POLYMERASE ECF-TYPE SIGMA FACTO"/>
    <property type="match status" value="1"/>
</dbReference>
<dbReference type="InterPro" id="IPR014284">
    <property type="entry name" value="RNA_pol_sigma-70_dom"/>
</dbReference>
<dbReference type="Proteomes" id="UP001055105">
    <property type="component" value="Unassembled WGS sequence"/>
</dbReference>
<dbReference type="InterPro" id="IPR036388">
    <property type="entry name" value="WH-like_DNA-bd_sf"/>
</dbReference>
<dbReference type="NCBIfam" id="TIGR02985">
    <property type="entry name" value="Sig70_bacteroi1"/>
    <property type="match status" value="1"/>
</dbReference>
<feature type="domain" description="RNA polymerase sigma-70 region 2" evidence="5">
    <location>
        <begin position="1"/>
        <end position="67"/>
    </location>
</feature>